<organism evidence="4 5">
    <name type="scientific">Methanohalobium evestigatum (strain ATCC BAA-1072 / DSM 3721 / NBRC 107634 / OCM 161 / Z-7303)</name>
    <dbReference type="NCBI Taxonomy" id="644295"/>
    <lineage>
        <taxon>Archaea</taxon>
        <taxon>Methanobacteriati</taxon>
        <taxon>Methanobacteriota</taxon>
        <taxon>Stenosarchaea group</taxon>
        <taxon>Methanomicrobia</taxon>
        <taxon>Methanosarcinales</taxon>
        <taxon>Methanosarcinaceae</taxon>
        <taxon>Methanohalobium</taxon>
    </lineage>
</organism>
<sequence>MLFEPINISQLEIPNRFVRSATHEWLAENNGKPTYKLAEMYEELARNEVGLIITGYSYVNPRGKSANNQQGIYTDDFIEPYSQVVSKVHRYNSKIMLQIVHGGRQSLVSKDYPALAPSAVTDEATGITPVEMSESQILQTIEDFANAARRAKAAGFDGVQLHCAHGFLLSNFISPYTNQRTDKWGGSVENRTRIITEIIKRIRGMTLDMDYPITVKLNSTDGFGSDSDKPGLDINDTIQIAKILQQNGVNAIEVSGGIFETHLMSQQNIDSVEKEAYFKKNAKLIKNAVDIPVILVGGVRSKYIMEKIISADNADMISMSRPFICEPDFVAKIKEGISEESQCVSCNLCFDSTGIKCNYFKKSEPSTSSLN</sequence>
<dbReference type="PANTHER" id="PTHR43656:SF2">
    <property type="entry name" value="BINDING OXIDOREDUCTASE, PUTATIVE (AFU_ORTHOLOGUE AFUA_2G08260)-RELATED"/>
    <property type="match status" value="1"/>
</dbReference>
<dbReference type="EMBL" id="CP002069">
    <property type="protein sequence ID" value="ADI74277.1"/>
    <property type="molecule type" value="Genomic_DNA"/>
</dbReference>
<dbReference type="GO" id="GO:0010181">
    <property type="term" value="F:FMN binding"/>
    <property type="evidence" value="ECO:0007669"/>
    <property type="project" value="InterPro"/>
</dbReference>
<dbReference type="HOGENOM" id="CLU_012153_2_3_2"/>
<keyword evidence="2" id="KW-0560">Oxidoreductase</keyword>
<dbReference type="RefSeq" id="WP_013194842.1">
    <property type="nucleotide sequence ID" value="NC_014253.1"/>
</dbReference>
<dbReference type="OrthoDB" id="122964at2157"/>
<proteinExistence type="predicted"/>
<dbReference type="CDD" id="cd02803">
    <property type="entry name" value="OYE_like_FMN_family"/>
    <property type="match status" value="1"/>
</dbReference>
<dbReference type="Gene3D" id="3.20.20.70">
    <property type="entry name" value="Aldolase class I"/>
    <property type="match status" value="1"/>
</dbReference>
<gene>
    <name evidence="4" type="ordered locus">Metev_1421</name>
</gene>
<dbReference type="PANTHER" id="PTHR43656">
    <property type="entry name" value="BINDING OXIDOREDUCTASE, PUTATIVE (AFU_ORTHOLOGUE AFUA_2G08260)-RELATED"/>
    <property type="match status" value="1"/>
</dbReference>
<dbReference type="AlphaFoldDB" id="D7E9K5"/>
<evidence type="ECO:0000259" key="3">
    <source>
        <dbReference type="Pfam" id="PF00724"/>
    </source>
</evidence>
<keyword evidence="1" id="KW-0285">Flavoprotein</keyword>
<keyword evidence="5" id="KW-1185">Reference proteome</keyword>
<dbReference type="Pfam" id="PF00724">
    <property type="entry name" value="Oxidored_FMN"/>
    <property type="match status" value="1"/>
</dbReference>
<reference evidence="4 5" key="1">
    <citation type="submission" date="2010-06" db="EMBL/GenBank/DDBJ databases">
        <title>Complete sequence chromosome of Methanohalobium evestigatum Z-7303.</title>
        <authorList>
            <consortium name="US DOE Joint Genome Institute"/>
            <person name="Lucas S."/>
            <person name="Copeland A."/>
            <person name="Lapidus A."/>
            <person name="Cheng J.-F."/>
            <person name="Bruce D."/>
            <person name="Goodwin L."/>
            <person name="Pitluck S."/>
            <person name="Saunders E."/>
            <person name="Detter J.C."/>
            <person name="Han C."/>
            <person name="Tapia R."/>
            <person name="Land M."/>
            <person name="Hauser L."/>
            <person name="Kyrpides N."/>
            <person name="Mikhailova N."/>
            <person name="Sieprawska-Lupa M."/>
            <person name="Whitman W.B."/>
            <person name="Anderson I."/>
            <person name="Woyke T."/>
        </authorList>
    </citation>
    <scope>NUCLEOTIDE SEQUENCE [LARGE SCALE GENOMIC DNA]</scope>
    <source>
        <strain evidence="5">ATCC BAA-1072 / DSM 3721 / NBRC 107634 / OCM 161 / Z-7303</strain>
    </source>
</reference>
<dbReference type="GeneID" id="9347060"/>
<name>D7E9K5_METEZ</name>
<dbReference type="InterPro" id="IPR001155">
    <property type="entry name" value="OxRdtase_FMN_N"/>
</dbReference>
<dbReference type="STRING" id="644295.Metev_1421"/>
<evidence type="ECO:0000256" key="1">
    <source>
        <dbReference type="ARBA" id="ARBA00022630"/>
    </source>
</evidence>
<feature type="domain" description="NADH:flavin oxidoreductase/NADH oxidase N-terminal" evidence="3">
    <location>
        <begin position="2"/>
        <end position="339"/>
    </location>
</feature>
<protein>
    <submittedName>
        <fullName evidence="4">NADH:flavin oxidoreductase/NADH oxidase</fullName>
    </submittedName>
</protein>
<dbReference type="GO" id="GO:0016491">
    <property type="term" value="F:oxidoreductase activity"/>
    <property type="evidence" value="ECO:0007669"/>
    <property type="project" value="UniProtKB-KW"/>
</dbReference>
<dbReference type="SUPFAM" id="SSF51395">
    <property type="entry name" value="FMN-linked oxidoreductases"/>
    <property type="match status" value="1"/>
</dbReference>
<evidence type="ECO:0000313" key="5">
    <source>
        <dbReference type="Proteomes" id="UP000000391"/>
    </source>
</evidence>
<dbReference type="KEGG" id="mev:Metev_1421"/>
<evidence type="ECO:0000256" key="2">
    <source>
        <dbReference type="ARBA" id="ARBA00023002"/>
    </source>
</evidence>
<dbReference type="Proteomes" id="UP000000391">
    <property type="component" value="Chromosome"/>
</dbReference>
<accession>D7E9K5</accession>
<dbReference type="InterPro" id="IPR013785">
    <property type="entry name" value="Aldolase_TIM"/>
</dbReference>
<evidence type="ECO:0000313" key="4">
    <source>
        <dbReference type="EMBL" id="ADI74277.1"/>
    </source>
</evidence>
<dbReference type="InterPro" id="IPR051799">
    <property type="entry name" value="NADH_flavin_oxidoreductase"/>
</dbReference>